<dbReference type="AlphaFoldDB" id="A0A9W7XLU4"/>
<accession>A0A9W7XLU4</accession>
<dbReference type="Proteomes" id="UP001145021">
    <property type="component" value="Unassembled WGS sequence"/>
</dbReference>
<evidence type="ECO:0000313" key="3">
    <source>
        <dbReference type="Proteomes" id="UP001145021"/>
    </source>
</evidence>
<name>A0A9W7XLU4_9FUNG</name>
<proteinExistence type="predicted"/>
<evidence type="ECO:0000256" key="1">
    <source>
        <dbReference type="SAM" id="MobiDB-lite"/>
    </source>
</evidence>
<organism evidence="2 3">
    <name type="scientific">Coemansia asiatica</name>
    <dbReference type="NCBI Taxonomy" id="1052880"/>
    <lineage>
        <taxon>Eukaryota</taxon>
        <taxon>Fungi</taxon>
        <taxon>Fungi incertae sedis</taxon>
        <taxon>Zoopagomycota</taxon>
        <taxon>Kickxellomycotina</taxon>
        <taxon>Kickxellomycetes</taxon>
        <taxon>Kickxellales</taxon>
        <taxon>Kickxellaceae</taxon>
        <taxon>Coemansia</taxon>
    </lineage>
</organism>
<dbReference type="EMBL" id="JANBOH010000086">
    <property type="protein sequence ID" value="KAJ1645858.1"/>
    <property type="molecule type" value="Genomic_DNA"/>
</dbReference>
<comment type="caution">
    <text evidence="2">The sequence shown here is derived from an EMBL/GenBank/DDBJ whole genome shotgun (WGS) entry which is preliminary data.</text>
</comment>
<keyword evidence="3" id="KW-1185">Reference proteome</keyword>
<feature type="compositionally biased region" description="Polar residues" evidence="1">
    <location>
        <begin position="135"/>
        <end position="146"/>
    </location>
</feature>
<sequence length="146" mass="16026">MSIACSAADAMHYKLLAAQNEKPTYVASLEHKEENGRYAAAAAPAQLELQQSQARLQVQEATGAETEAKAATYTETPSNRQCLVDNQKDMCDQSDDGFDDLDITHVDHEAYQNATTRPYPVSLFDHPGDQERTNHSGSITYGCSSR</sequence>
<protein>
    <submittedName>
        <fullName evidence="2">Uncharacterized protein</fullName>
    </submittedName>
</protein>
<gene>
    <name evidence="2" type="ORF">LPJ64_002613</name>
</gene>
<reference evidence="2" key="1">
    <citation type="submission" date="2022-07" db="EMBL/GenBank/DDBJ databases">
        <title>Phylogenomic reconstructions and comparative analyses of Kickxellomycotina fungi.</title>
        <authorList>
            <person name="Reynolds N.K."/>
            <person name="Stajich J.E."/>
            <person name="Barry K."/>
            <person name="Grigoriev I.V."/>
            <person name="Crous P."/>
            <person name="Smith M.E."/>
        </authorList>
    </citation>
    <scope>NUCLEOTIDE SEQUENCE</scope>
    <source>
        <strain evidence="2">NBRC 105413</strain>
    </source>
</reference>
<feature type="region of interest" description="Disordered" evidence="1">
    <location>
        <begin position="125"/>
        <end position="146"/>
    </location>
</feature>
<evidence type="ECO:0000313" key="2">
    <source>
        <dbReference type="EMBL" id="KAJ1645858.1"/>
    </source>
</evidence>